<evidence type="ECO:0000256" key="2">
    <source>
        <dbReference type="ARBA" id="ARBA00004906"/>
    </source>
</evidence>
<dbReference type="InterPro" id="IPR013083">
    <property type="entry name" value="Znf_RING/FYVE/PHD"/>
</dbReference>
<dbReference type="SMART" id="SM00185">
    <property type="entry name" value="ARM"/>
    <property type="match status" value="4"/>
</dbReference>
<organism evidence="9 10">
    <name type="scientific">Musa acuminata subsp. malaccensis</name>
    <name type="common">Wild banana</name>
    <name type="synonym">Musa malaccensis</name>
    <dbReference type="NCBI Taxonomy" id="214687"/>
    <lineage>
        <taxon>Eukaryota</taxon>
        <taxon>Viridiplantae</taxon>
        <taxon>Streptophyta</taxon>
        <taxon>Embryophyta</taxon>
        <taxon>Tracheophyta</taxon>
        <taxon>Spermatophyta</taxon>
        <taxon>Magnoliopsida</taxon>
        <taxon>Liliopsida</taxon>
        <taxon>Zingiberales</taxon>
        <taxon>Musaceae</taxon>
        <taxon>Musa</taxon>
    </lineage>
</organism>
<evidence type="ECO:0000256" key="5">
    <source>
        <dbReference type="ARBA" id="ARBA00022786"/>
    </source>
</evidence>
<dbReference type="PANTHER" id="PTHR23315">
    <property type="entry name" value="U BOX DOMAIN-CONTAINING"/>
    <property type="match status" value="1"/>
</dbReference>
<dbReference type="InterPro" id="IPR000225">
    <property type="entry name" value="Armadillo"/>
</dbReference>
<dbReference type="SUPFAM" id="SSF48371">
    <property type="entry name" value="ARM repeat"/>
    <property type="match status" value="1"/>
</dbReference>
<feature type="compositionally biased region" description="Polar residues" evidence="7">
    <location>
        <begin position="205"/>
        <end position="225"/>
    </location>
</feature>
<protein>
    <recommendedName>
        <fullName evidence="3">RING-type E3 ubiquitin transferase</fullName>
        <ecNumber evidence="3">2.3.2.27</ecNumber>
    </recommendedName>
</protein>
<evidence type="ECO:0000313" key="9">
    <source>
        <dbReference type="EnsemblPlants" id="Ma09_p28790.1"/>
    </source>
</evidence>
<evidence type="ECO:0000256" key="4">
    <source>
        <dbReference type="ARBA" id="ARBA00022679"/>
    </source>
</evidence>
<dbReference type="Proteomes" id="UP000012960">
    <property type="component" value="Unplaced"/>
</dbReference>
<dbReference type="SUPFAM" id="SSF57850">
    <property type="entry name" value="RING/U-box"/>
    <property type="match status" value="1"/>
</dbReference>
<dbReference type="PANTHER" id="PTHR23315:SF339">
    <property type="entry name" value="U-BOX DOMAIN-CONTAINING PROTEIN 40"/>
    <property type="match status" value="1"/>
</dbReference>
<dbReference type="PROSITE" id="PS50176">
    <property type="entry name" value="ARM_REPEAT"/>
    <property type="match status" value="1"/>
</dbReference>
<dbReference type="EnsemblPlants" id="Ma09_t28790.1">
    <property type="protein sequence ID" value="Ma09_p28790.1"/>
    <property type="gene ID" value="Ma09_g28790"/>
</dbReference>
<feature type="domain" description="U-box" evidence="8">
    <location>
        <begin position="32"/>
        <end position="115"/>
    </location>
</feature>
<dbReference type="Pfam" id="PF04564">
    <property type="entry name" value="U-box"/>
    <property type="match status" value="1"/>
</dbReference>
<dbReference type="EC" id="2.3.2.27" evidence="3"/>
<dbReference type="GeneID" id="103999261"/>
<keyword evidence="10" id="KW-1185">Reference proteome</keyword>
<dbReference type="Gene3D" id="1.25.10.10">
    <property type="entry name" value="Leucine-rich Repeat Variant"/>
    <property type="match status" value="2"/>
</dbReference>
<dbReference type="AlphaFoldDB" id="A0A804KPT9"/>
<dbReference type="GO" id="GO:0005737">
    <property type="term" value="C:cytoplasm"/>
    <property type="evidence" value="ECO:0000318"/>
    <property type="project" value="GO_Central"/>
</dbReference>
<dbReference type="Gramene" id="Ma09_t28790.1">
    <property type="protein sequence ID" value="Ma09_p28790.1"/>
    <property type="gene ID" value="Ma09_g28790"/>
</dbReference>
<proteinExistence type="predicted"/>
<dbReference type="KEGG" id="mus:103999261"/>
<dbReference type="OrthoDB" id="780323at2759"/>
<feature type="region of interest" description="Disordered" evidence="7">
    <location>
        <begin position="136"/>
        <end position="169"/>
    </location>
</feature>
<dbReference type="SMART" id="SM00504">
    <property type="entry name" value="Ubox"/>
    <property type="match status" value="1"/>
</dbReference>
<evidence type="ECO:0000256" key="6">
    <source>
        <dbReference type="PROSITE-ProRule" id="PRU00259"/>
    </source>
</evidence>
<feature type="region of interest" description="Disordered" evidence="7">
    <location>
        <begin position="189"/>
        <end position="225"/>
    </location>
</feature>
<feature type="repeat" description="ARM" evidence="6">
    <location>
        <begin position="401"/>
        <end position="446"/>
    </location>
</feature>
<comment type="catalytic activity">
    <reaction evidence="1">
        <text>S-ubiquitinyl-[E2 ubiquitin-conjugating enzyme]-L-cysteine + [acceptor protein]-L-lysine = [E2 ubiquitin-conjugating enzyme]-L-cysteine + N(6)-ubiquitinyl-[acceptor protein]-L-lysine.</text>
        <dbReference type="EC" id="2.3.2.27"/>
    </reaction>
</comment>
<feature type="region of interest" description="Disordered" evidence="7">
    <location>
        <begin position="1"/>
        <end position="27"/>
    </location>
</feature>
<feature type="region of interest" description="Disordered" evidence="7">
    <location>
        <begin position="238"/>
        <end position="265"/>
    </location>
</feature>
<dbReference type="InterPro" id="IPR011989">
    <property type="entry name" value="ARM-like"/>
</dbReference>
<dbReference type="InParanoid" id="A0A804KPT9"/>
<accession>A0A804KPT9</accession>
<dbReference type="FunCoup" id="A0A804KPT9">
    <property type="interactions" value="1868"/>
</dbReference>
<dbReference type="GO" id="GO:0005634">
    <property type="term" value="C:nucleus"/>
    <property type="evidence" value="ECO:0000318"/>
    <property type="project" value="GO_Central"/>
</dbReference>
<dbReference type="InterPro" id="IPR003613">
    <property type="entry name" value="Ubox_domain"/>
</dbReference>
<evidence type="ECO:0000256" key="3">
    <source>
        <dbReference type="ARBA" id="ARBA00012483"/>
    </source>
</evidence>
<feature type="compositionally biased region" description="Low complexity" evidence="7">
    <location>
        <begin position="11"/>
        <end position="27"/>
    </location>
</feature>
<sequence length="613" mass="64899">MGSDEQRCKLTSHLSLSTSPSSSSSVTTAAVEPPVEFRCPISRSVMADPVVVAATGWTFERRCVEACADLGVAPPDLSLDRPFSSSSSSTSPLVLIPNIILKSAIHDWCDRHGLPRPLPVPADAACAFVRSLMPSSSRPSTSSASPPPSVGADGQDETLEAPERKDEALREKAFSCGGDDGKGRFLQASALSDGTNKEEDDIVRSKSSGLDCNSEETTSPGVRLSSVSQTEDKCFSFSLPSTSSPSLHHTSSSSSSEIEVLPPPNVVSPASEIETDAWEEEMLTKWMDSDVKEQEFAAASLRHATRESRDCRIKLCSPHLLASLRSILLTRCTAVQINAVAAMVNLSLEKENKVRIVRCGAVLPLVEVLKGGHPEAREHAAAALHSLALDGENRVAIGSLGAIPPLLNLFTSPSAAGPRARRDAGKALCHLSVARPNQPKIARTAGAVRALLAVAEAEAVVSDASSQYQGPVLARLAMMVISNLAACGEGQSALMDAGAVPAVAALMRGAAGATVEEHCVATLYGMSRDRLRFPRLARAAGADKVLMRVVERDSGDIRREMAKKTLRAIKRGEEDEAPLLPGYPAEDDGDVVSDGLMSFRRRNKVVGNGTSPF</sequence>
<dbReference type="GO" id="GO:0061630">
    <property type="term" value="F:ubiquitin protein ligase activity"/>
    <property type="evidence" value="ECO:0007669"/>
    <property type="project" value="UniProtKB-EC"/>
</dbReference>
<evidence type="ECO:0000313" key="10">
    <source>
        <dbReference type="Proteomes" id="UP000012960"/>
    </source>
</evidence>
<reference evidence="9" key="1">
    <citation type="submission" date="2021-05" db="UniProtKB">
        <authorList>
            <consortium name="EnsemblPlants"/>
        </authorList>
    </citation>
    <scope>IDENTIFICATION</scope>
    <source>
        <strain evidence="9">subsp. malaccensis</strain>
    </source>
</reference>
<dbReference type="OMA" id="IGNMRFR"/>
<keyword evidence="4" id="KW-0808">Transferase</keyword>
<evidence type="ECO:0000259" key="8">
    <source>
        <dbReference type="PROSITE" id="PS51698"/>
    </source>
</evidence>
<name>A0A804KPT9_MUSAM</name>
<dbReference type="Pfam" id="PF00514">
    <property type="entry name" value="Arm"/>
    <property type="match status" value="1"/>
</dbReference>
<feature type="compositionally biased region" description="Low complexity" evidence="7">
    <location>
        <begin position="238"/>
        <end position="256"/>
    </location>
</feature>
<keyword evidence="5" id="KW-0833">Ubl conjugation pathway</keyword>
<evidence type="ECO:0000256" key="1">
    <source>
        <dbReference type="ARBA" id="ARBA00000900"/>
    </source>
</evidence>
<dbReference type="Gene3D" id="3.30.40.10">
    <property type="entry name" value="Zinc/RING finger domain, C3HC4 (zinc finger)"/>
    <property type="match status" value="1"/>
</dbReference>
<dbReference type="UniPathway" id="UPA00143"/>
<dbReference type="InterPro" id="IPR016024">
    <property type="entry name" value="ARM-type_fold"/>
</dbReference>
<comment type="pathway">
    <text evidence="2">Protein modification; protein ubiquitination.</text>
</comment>
<evidence type="ECO:0000256" key="7">
    <source>
        <dbReference type="SAM" id="MobiDB-lite"/>
    </source>
</evidence>
<dbReference type="PROSITE" id="PS51698">
    <property type="entry name" value="U_BOX"/>
    <property type="match status" value="1"/>
</dbReference>
<dbReference type="GO" id="GO:0016567">
    <property type="term" value="P:protein ubiquitination"/>
    <property type="evidence" value="ECO:0007669"/>
    <property type="project" value="UniProtKB-UniPathway"/>
</dbReference>